<evidence type="ECO:0000313" key="3">
    <source>
        <dbReference type="Proteomes" id="UP000658613"/>
    </source>
</evidence>
<proteinExistence type="predicted"/>
<dbReference type="Proteomes" id="UP000658613">
    <property type="component" value="Unassembled WGS sequence"/>
</dbReference>
<evidence type="ECO:0000313" key="2">
    <source>
        <dbReference type="EMBL" id="MBG6121448.1"/>
    </source>
</evidence>
<keyword evidence="3" id="KW-1185">Reference proteome</keyword>
<gene>
    <name evidence="2" type="ORF">IW254_000417</name>
</gene>
<dbReference type="RefSeq" id="WP_231375363.1">
    <property type="nucleotide sequence ID" value="NZ_CP046980.1"/>
</dbReference>
<organism evidence="2 3">
    <name type="scientific">Corynebacterium aquatimens</name>
    <dbReference type="NCBI Taxonomy" id="1190508"/>
    <lineage>
        <taxon>Bacteria</taxon>
        <taxon>Bacillati</taxon>
        <taxon>Actinomycetota</taxon>
        <taxon>Actinomycetes</taxon>
        <taxon>Mycobacteriales</taxon>
        <taxon>Corynebacteriaceae</taxon>
        <taxon>Corynebacterium</taxon>
    </lineage>
</organism>
<dbReference type="PROSITE" id="PS51257">
    <property type="entry name" value="PROKAR_LIPOPROTEIN"/>
    <property type="match status" value="1"/>
</dbReference>
<protein>
    <submittedName>
        <fullName evidence="2">Uncharacterized protein</fullName>
    </submittedName>
</protein>
<comment type="caution">
    <text evidence="2">The sequence shown here is derived from an EMBL/GenBank/DDBJ whole genome shotgun (WGS) entry which is preliminary data.</text>
</comment>
<evidence type="ECO:0000256" key="1">
    <source>
        <dbReference type="SAM" id="MobiDB-lite"/>
    </source>
</evidence>
<feature type="compositionally biased region" description="Pro residues" evidence="1">
    <location>
        <begin position="41"/>
        <end position="86"/>
    </location>
</feature>
<dbReference type="EMBL" id="JADOUE010000001">
    <property type="protein sequence ID" value="MBG6121448.1"/>
    <property type="molecule type" value="Genomic_DNA"/>
</dbReference>
<reference evidence="2" key="1">
    <citation type="submission" date="2020-11" db="EMBL/GenBank/DDBJ databases">
        <title>Sequencing the genomes of 1000 actinobacteria strains.</title>
        <authorList>
            <person name="Klenk H.-P."/>
        </authorList>
    </citation>
    <scope>NUCLEOTIDE SEQUENCE</scope>
    <source>
        <strain evidence="2">DSM 45632</strain>
    </source>
</reference>
<accession>A0A931DZB1</accession>
<sequence>MKPSRQIVGTLGVIACGLGLVVGVPQVAKAQFPNIPGVQLPQPPHLAPPPANPFPPAPDVLPPPGPPLPAPQLPLPQLPAAPLPPPAPGMEWLPPELHGKGIEPGKIGGFDFTPPEPIPGMLTPTGNPFIIRADSTTLVGNVKLSYVQIDTLQGPRPAIRIDSDRVILDNLSVQFPSSNPAFPAMWQRTGKGVTTTLNGNFHIIVTKLTVTPQIAGIQLPIPITIDSTWAPEQIRAELTKVGSGLPDELSKLMVMKNGEMETYFVSADDLRAEEAMTISP</sequence>
<name>A0A931DZB1_9CORY</name>
<feature type="region of interest" description="Disordered" evidence="1">
    <location>
        <begin position="40"/>
        <end position="86"/>
    </location>
</feature>
<dbReference type="AlphaFoldDB" id="A0A931DZB1"/>